<reference evidence="1" key="1">
    <citation type="submission" date="2019-06" db="EMBL/GenBank/DDBJ databases">
        <authorList>
            <person name="Zheng W."/>
        </authorList>
    </citation>
    <scope>NUCLEOTIDE SEQUENCE</scope>
    <source>
        <strain evidence="1">QDHG01</strain>
    </source>
</reference>
<keyword evidence="2" id="KW-1185">Reference proteome</keyword>
<name>A0A8J8NM61_HALGN</name>
<gene>
    <name evidence="1" type="ORF">FGO68_gene11704</name>
</gene>
<evidence type="ECO:0000313" key="1">
    <source>
        <dbReference type="EMBL" id="TNV77858.1"/>
    </source>
</evidence>
<dbReference type="EMBL" id="RRYP01011251">
    <property type="protein sequence ID" value="TNV77858.1"/>
    <property type="molecule type" value="Genomic_DNA"/>
</dbReference>
<organism evidence="1 2">
    <name type="scientific">Halteria grandinella</name>
    <dbReference type="NCBI Taxonomy" id="5974"/>
    <lineage>
        <taxon>Eukaryota</taxon>
        <taxon>Sar</taxon>
        <taxon>Alveolata</taxon>
        <taxon>Ciliophora</taxon>
        <taxon>Intramacronucleata</taxon>
        <taxon>Spirotrichea</taxon>
        <taxon>Stichotrichia</taxon>
        <taxon>Sporadotrichida</taxon>
        <taxon>Halteriidae</taxon>
        <taxon>Halteria</taxon>
    </lineage>
</organism>
<sequence>MRRFSLNDKLNAAIAGALSAISLLVDEKQRRVFFALVLFSRALVRYLPELPAKARPLLQVQPRGGPLLGPHGLLQQVSHVLRARVPRTQLPWLLLQVLSHDEKRQRFLWAVGLAHGERLCMKSQFASLFINHQRAFTRLNACRAASHHVYYSLCTYTYKPLFSE</sequence>
<dbReference type="Proteomes" id="UP000785679">
    <property type="component" value="Unassembled WGS sequence"/>
</dbReference>
<dbReference type="AlphaFoldDB" id="A0A8J8NM61"/>
<comment type="caution">
    <text evidence="1">The sequence shown here is derived from an EMBL/GenBank/DDBJ whole genome shotgun (WGS) entry which is preliminary data.</text>
</comment>
<evidence type="ECO:0000313" key="2">
    <source>
        <dbReference type="Proteomes" id="UP000785679"/>
    </source>
</evidence>
<accession>A0A8J8NM61</accession>
<proteinExistence type="predicted"/>
<protein>
    <submittedName>
        <fullName evidence="1">Uncharacterized protein</fullName>
    </submittedName>
</protein>